<name>A0ABC8UR27_9AQUA</name>
<feature type="domain" description="EF-hand" evidence="5">
    <location>
        <begin position="146"/>
        <end position="177"/>
    </location>
</feature>
<evidence type="ECO:0000256" key="1">
    <source>
        <dbReference type="ARBA" id="ARBA00022723"/>
    </source>
</evidence>
<dbReference type="FunFam" id="1.10.238.10:FF:000237">
    <property type="entry name" value="Calcium-binding protein CML38"/>
    <property type="match status" value="1"/>
</dbReference>
<evidence type="ECO:0000256" key="2">
    <source>
        <dbReference type="ARBA" id="ARBA00022737"/>
    </source>
</evidence>
<dbReference type="InterPro" id="IPR039647">
    <property type="entry name" value="EF_hand_pair_protein_CML-like"/>
</dbReference>
<accession>A0ABC8UR27</accession>
<evidence type="ECO:0000256" key="3">
    <source>
        <dbReference type="ARBA" id="ARBA00022837"/>
    </source>
</evidence>
<dbReference type="SUPFAM" id="SSF47473">
    <property type="entry name" value="EF-hand"/>
    <property type="match status" value="1"/>
</dbReference>
<dbReference type="AlphaFoldDB" id="A0ABC8UR27"/>
<comment type="function">
    <text evidence="4">Potential calcium sensor that binds calcium in vitro.</text>
</comment>
<keyword evidence="2" id="KW-0677">Repeat</keyword>
<comment type="caution">
    <text evidence="6">The sequence shown here is derived from an EMBL/GenBank/DDBJ whole genome shotgun (WGS) entry which is preliminary data.</text>
</comment>
<dbReference type="InterPro" id="IPR011992">
    <property type="entry name" value="EF-hand-dom_pair"/>
</dbReference>
<feature type="domain" description="EF-hand" evidence="5">
    <location>
        <begin position="38"/>
        <end position="73"/>
    </location>
</feature>
<keyword evidence="7" id="KW-1185">Reference proteome</keyword>
<dbReference type="PANTHER" id="PTHR10891">
    <property type="entry name" value="EF-HAND CALCIUM-BINDING DOMAIN CONTAINING PROTEIN"/>
    <property type="match status" value="1"/>
</dbReference>
<sequence>MANMVERSHVSNTLFLPFSKLFNYVTPIRLDHSKLHHAKCTDYEHIFNRFDKDGDGKISPLELQHCVRSIDSELLLEEVQLVVDSLGSDQGGLLGFDGFVSLMESKDEEEKMEDLRNAFGMYEMEGCECITPKSLKRMLSRLGESRSVDECVVMINQFDLNGDGVLSFDEFELMMLD</sequence>
<evidence type="ECO:0000313" key="6">
    <source>
        <dbReference type="EMBL" id="CAK9183495.1"/>
    </source>
</evidence>
<dbReference type="SMART" id="SM00054">
    <property type="entry name" value="EFh"/>
    <property type="match status" value="3"/>
</dbReference>
<dbReference type="PROSITE" id="PS50222">
    <property type="entry name" value="EF_HAND_2"/>
    <property type="match status" value="2"/>
</dbReference>
<dbReference type="PROSITE" id="PS00018">
    <property type="entry name" value="EF_HAND_1"/>
    <property type="match status" value="2"/>
</dbReference>
<dbReference type="Pfam" id="PF13499">
    <property type="entry name" value="EF-hand_7"/>
    <property type="match status" value="2"/>
</dbReference>
<dbReference type="Proteomes" id="UP001642360">
    <property type="component" value="Unassembled WGS sequence"/>
</dbReference>
<dbReference type="EMBL" id="CAUOFW020008658">
    <property type="protein sequence ID" value="CAK9183495.1"/>
    <property type="molecule type" value="Genomic_DNA"/>
</dbReference>
<dbReference type="InterPro" id="IPR002048">
    <property type="entry name" value="EF_hand_dom"/>
</dbReference>
<organism evidence="6 7">
    <name type="scientific">Ilex paraguariensis</name>
    <name type="common">yerba mate</name>
    <dbReference type="NCBI Taxonomy" id="185542"/>
    <lineage>
        <taxon>Eukaryota</taxon>
        <taxon>Viridiplantae</taxon>
        <taxon>Streptophyta</taxon>
        <taxon>Embryophyta</taxon>
        <taxon>Tracheophyta</taxon>
        <taxon>Spermatophyta</taxon>
        <taxon>Magnoliopsida</taxon>
        <taxon>eudicotyledons</taxon>
        <taxon>Gunneridae</taxon>
        <taxon>Pentapetalae</taxon>
        <taxon>asterids</taxon>
        <taxon>campanulids</taxon>
        <taxon>Aquifoliales</taxon>
        <taxon>Aquifoliaceae</taxon>
        <taxon>Ilex</taxon>
    </lineage>
</organism>
<evidence type="ECO:0000313" key="7">
    <source>
        <dbReference type="Proteomes" id="UP001642360"/>
    </source>
</evidence>
<dbReference type="CDD" id="cd00051">
    <property type="entry name" value="EFh"/>
    <property type="match status" value="1"/>
</dbReference>
<dbReference type="GO" id="GO:0005509">
    <property type="term" value="F:calcium ion binding"/>
    <property type="evidence" value="ECO:0007669"/>
    <property type="project" value="UniProtKB-ARBA"/>
</dbReference>
<evidence type="ECO:0000256" key="4">
    <source>
        <dbReference type="ARBA" id="ARBA00057710"/>
    </source>
</evidence>
<dbReference type="Gene3D" id="1.10.238.10">
    <property type="entry name" value="EF-hand"/>
    <property type="match status" value="2"/>
</dbReference>
<gene>
    <name evidence="6" type="ORF">ILEXP_LOCUS53761</name>
</gene>
<keyword evidence="3" id="KW-0106">Calcium</keyword>
<keyword evidence="1" id="KW-0479">Metal-binding</keyword>
<dbReference type="InterPro" id="IPR018247">
    <property type="entry name" value="EF_Hand_1_Ca_BS"/>
</dbReference>
<proteinExistence type="predicted"/>
<evidence type="ECO:0000259" key="5">
    <source>
        <dbReference type="PROSITE" id="PS50222"/>
    </source>
</evidence>
<protein>
    <recommendedName>
        <fullName evidence="5">EF-hand domain-containing protein</fullName>
    </recommendedName>
</protein>
<reference evidence="6 7" key="1">
    <citation type="submission" date="2024-02" db="EMBL/GenBank/DDBJ databases">
        <authorList>
            <person name="Vignale AGUSTIN F."/>
            <person name="Sosa J E."/>
            <person name="Modenutti C."/>
        </authorList>
    </citation>
    <scope>NUCLEOTIDE SEQUENCE [LARGE SCALE GENOMIC DNA]</scope>
</reference>